<dbReference type="EMBL" id="BAAAHH010000018">
    <property type="protein sequence ID" value="GAA0957144.1"/>
    <property type="molecule type" value="Genomic_DNA"/>
</dbReference>
<dbReference type="Proteomes" id="UP001500665">
    <property type="component" value="Unassembled WGS sequence"/>
</dbReference>
<comment type="similarity">
    <text evidence="1">Belongs to the bacterial solute-binding protein 8 family.</text>
</comment>
<feature type="signal peptide" evidence="2">
    <location>
        <begin position="1"/>
        <end position="30"/>
    </location>
</feature>
<dbReference type="InterPro" id="IPR002491">
    <property type="entry name" value="ABC_transptr_periplasmic_BD"/>
</dbReference>
<keyword evidence="5" id="KW-1185">Reference proteome</keyword>
<evidence type="ECO:0000259" key="3">
    <source>
        <dbReference type="PROSITE" id="PS50983"/>
    </source>
</evidence>
<feature type="chain" id="PRO_5045473610" evidence="2">
    <location>
        <begin position="31"/>
        <end position="317"/>
    </location>
</feature>
<organism evidence="4 5">
    <name type="scientific">Actinocorallia libanotica</name>
    <dbReference type="NCBI Taxonomy" id="46162"/>
    <lineage>
        <taxon>Bacteria</taxon>
        <taxon>Bacillati</taxon>
        <taxon>Actinomycetota</taxon>
        <taxon>Actinomycetes</taxon>
        <taxon>Streptosporangiales</taxon>
        <taxon>Thermomonosporaceae</taxon>
        <taxon>Actinocorallia</taxon>
    </lineage>
</organism>
<dbReference type="PROSITE" id="PS51257">
    <property type="entry name" value="PROKAR_LIPOPROTEIN"/>
    <property type="match status" value="1"/>
</dbReference>
<dbReference type="PROSITE" id="PS50983">
    <property type="entry name" value="FE_B12_PBP"/>
    <property type="match status" value="1"/>
</dbReference>
<keyword evidence="2" id="KW-0732">Signal</keyword>
<dbReference type="PANTHER" id="PTHR30535:SF7">
    <property type="entry name" value="IRON(III) DICITRATE-BINDING PROTEIN"/>
    <property type="match status" value="1"/>
</dbReference>
<dbReference type="Pfam" id="PF01497">
    <property type="entry name" value="Peripla_BP_2"/>
    <property type="match status" value="1"/>
</dbReference>
<evidence type="ECO:0000313" key="5">
    <source>
        <dbReference type="Proteomes" id="UP001500665"/>
    </source>
</evidence>
<protein>
    <submittedName>
        <fullName evidence="4">ABC transporter substrate-binding protein</fullName>
    </submittedName>
</protein>
<name>A0ABN1RH53_9ACTN</name>
<dbReference type="SUPFAM" id="SSF53807">
    <property type="entry name" value="Helical backbone' metal receptor"/>
    <property type="match status" value="1"/>
</dbReference>
<gene>
    <name evidence="4" type="ORF">GCM10009550_44090</name>
</gene>
<proteinExistence type="inferred from homology"/>
<feature type="domain" description="Fe/B12 periplasmic-binding" evidence="3">
    <location>
        <begin position="54"/>
        <end position="317"/>
    </location>
</feature>
<accession>A0ABN1RH53</accession>
<dbReference type="Gene3D" id="3.40.50.1980">
    <property type="entry name" value="Nitrogenase molybdenum iron protein domain"/>
    <property type="match status" value="2"/>
</dbReference>
<dbReference type="RefSeq" id="WP_344242787.1">
    <property type="nucleotide sequence ID" value="NZ_BAAAHH010000018.1"/>
</dbReference>
<reference evidence="4 5" key="1">
    <citation type="journal article" date="2019" name="Int. J. Syst. Evol. Microbiol.">
        <title>The Global Catalogue of Microorganisms (GCM) 10K type strain sequencing project: providing services to taxonomists for standard genome sequencing and annotation.</title>
        <authorList>
            <consortium name="The Broad Institute Genomics Platform"/>
            <consortium name="The Broad Institute Genome Sequencing Center for Infectious Disease"/>
            <person name="Wu L."/>
            <person name="Ma J."/>
        </authorList>
    </citation>
    <scope>NUCLEOTIDE SEQUENCE [LARGE SCALE GENOMIC DNA]</scope>
    <source>
        <strain evidence="4 5">JCM 10696</strain>
    </source>
</reference>
<comment type="caution">
    <text evidence="4">The sequence shown here is derived from an EMBL/GenBank/DDBJ whole genome shotgun (WGS) entry which is preliminary data.</text>
</comment>
<dbReference type="PANTHER" id="PTHR30535">
    <property type="entry name" value="VITAMIN B12-BINDING PROTEIN"/>
    <property type="match status" value="1"/>
</dbReference>
<evidence type="ECO:0000256" key="2">
    <source>
        <dbReference type="SAM" id="SignalP"/>
    </source>
</evidence>
<evidence type="ECO:0000313" key="4">
    <source>
        <dbReference type="EMBL" id="GAA0957144.1"/>
    </source>
</evidence>
<dbReference type="InterPro" id="IPR050902">
    <property type="entry name" value="ABC_Transporter_SBP"/>
</dbReference>
<sequence>MNRTAAFVSALALCLSLAACGGSDEGTADAAETAEPVKIENCGAAYTFAKAPERVVTSSTVATEVILALGLKDRLAGTVAAKDIVPEHASGLEGVKVIAESAFPPPSKEVVYSANPDLVVSGYPDDYGDKAMGDRATLREEGVNTYLLSANCPGHKAKVDDVYADITALGKVFGVEQAAEDLVAGLKGDTDAVEPVGGRPKVFDYAGGRDKPATAGSNALIDDLIARAGGENIFPDVTSYKQVSWEEVVKRDPDVIVVEDQAFEPADEAIAFMKSFGPLKGVTAVKENRFVAVPVNDTQPGIRGPRALKTLVAGFGG</sequence>
<evidence type="ECO:0000256" key="1">
    <source>
        <dbReference type="ARBA" id="ARBA00008814"/>
    </source>
</evidence>